<feature type="transmembrane region" description="Helical" evidence="10">
    <location>
        <begin position="352"/>
        <end position="373"/>
    </location>
</feature>
<evidence type="ECO:0000259" key="11">
    <source>
        <dbReference type="Pfam" id="PF01578"/>
    </source>
</evidence>
<dbReference type="NCBIfam" id="TIGR00353">
    <property type="entry name" value="nrfE"/>
    <property type="match status" value="1"/>
</dbReference>
<dbReference type="GO" id="GO:0005886">
    <property type="term" value="C:plasma membrane"/>
    <property type="evidence" value="ECO:0007669"/>
    <property type="project" value="UniProtKB-SubCell"/>
</dbReference>
<dbReference type="InterPro" id="IPR003568">
    <property type="entry name" value="Cyt_c_biogenesis_CcmF"/>
</dbReference>
<sequence length="652" mass="69321">MIVELGHFALILAFVTSLVVSIVPLIGVARGNAAMMQLAVPATLVMTAGVFMAFATLVWAFVTSDFSVALVAGHSHSAKPMIYKISGTWGNHEGSLLLWIVILVSFAAILTHSGKAMPIVLKTRTLAVQGIVTAAFLAFSLFTSNPFARLSPAPLDGNGLNPVLQDPGLALHPPTLYVGYVGLSMAFSFAVAGLLDGRIDRVWAIYVRPWITAAWCALTVGIALGSWWAYYELGWGGWWFWDPVENASLMPWLAATALIHSISVVAARGIFKSWTVLLAILAFSLSLVGTFIVRSGLLTSVHSFASDPARGVFILGILLLAIGIPLALFAWRGPQLVNDGGYDPVSREFGLLVNNFLLTAATIVVLIGTFYPLGLEMVSGARITVGPPYFDATFNPIMGALVLAMAFGPVMAWRRGTLPALRLVACCAIVAALAALLAGLALVTGISLAGLAGIGMIAWLGGGILADIFHRVKRARKAGLGARLATIQMPVWGMWCAHLGMVVFLLGALGNGLFAAEAVVRAKPGDVIDLAGNEITFAGVEARQGPNYVTSTAMLDLRRDGQLLARLEPENRLYTAQRQTTTEAAIRPRLTGDDYAVLGDGDAHKGYTLRLYHKPLVSWIWAGAGLMALGGLLAAIGRVRRPHRGTELDIPT</sequence>
<dbReference type="AlphaFoldDB" id="E0XPH8"/>
<evidence type="ECO:0000256" key="9">
    <source>
        <dbReference type="ARBA" id="ARBA00037230"/>
    </source>
</evidence>
<feature type="transmembrane region" description="Helical" evidence="10">
    <location>
        <begin position="177"/>
        <end position="195"/>
    </location>
</feature>
<dbReference type="PRINTS" id="PR01411">
    <property type="entry name" value="CCMFBIOGNSIS"/>
</dbReference>
<comment type="function">
    <text evidence="9">Required for the biogenesis of c-type cytochromes. Possible subunit of a heme lyase.</text>
</comment>
<dbReference type="PANTHER" id="PTHR43653">
    <property type="entry name" value="CYTOCHROME C ASSEMBLY PROTEIN-RELATED"/>
    <property type="match status" value="1"/>
</dbReference>
<comment type="similarity">
    <text evidence="2">Belongs to the CcmF/CycK/Ccl1/NrfE/CcsA family.</text>
</comment>
<evidence type="ECO:0000256" key="1">
    <source>
        <dbReference type="ARBA" id="ARBA00004429"/>
    </source>
</evidence>
<feature type="transmembrane region" description="Helical" evidence="10">
    <location>
        <begin position="6"/>
        <end position="26"/>
    </location>
</feature>
<feature type="domain" description="Cytochrome c assembly protein" evidence="11">
    <location>
        <begin position="89"/>
        <end position="296"/>
    </location>
</feature>
<evidence type="ECO:0000259" key="12">
    <source>
        <dbReference type="Pfam" id="PF16327"/>
    </source>
</evidence>
<keyword evidence="3" id="KW-1003">Cell membrane</keyword>
<dbReference type="InterPro" id="IPR003567">
    <property type="entry name" value="Cyt_c_biogenesis"/>
</dbReference>
<feature type="domain" description="Cytochrome c-type biogenesis protein CcmF C-terminal" evidence="12">
    <location>
        <begin position="315"/>
        <end position="638"/>
    </location>
</feature>
<dbReference type="Pfam" id="PF16327">
    <property type="entry name" value="CcmF_C"/>
    <property type="match status" value="1"/>
</dbReference>
<reference evidence="13" key="1">
    <citation type="journal article" date="2011" name="Environ. Microbiol.">
        <title>Time-series analyses of Monterey Bay coastal microbial picoplankton using a 'genome proxy' microarray.</title>
        <authorList>
            <person name="Rich V.I."/>
            <person name="Pham V.D."/>
            <person name="Eppley J."/>
            <person name="Shi Y."/>
            <person name="DeLong E.F."/>
        </authorList>
    </citation>
    <scope>NUCLEOTIDE SEQUENCE</scope>
</reference>
<accession>E0XPH8</accession>
<feature type="transmembrane region" description="Helical" evidence="10">
    <location>
        <begin position="616"/>
        <end position="636"/>
    </location>
</feature>
<evidence type="ECO:0000256" key="7">
    <source>
        <dbReference type="ARBA" id="ARBA00022989"/>
    </source>
</evidence>
<feature type="transmembrane region" description="Helical" evidence="10">
    <location>
        <begin position="249"/>
        <end position="267"/>
    </location>
</feature>
<protein>
    <submittedName>
        <fullName evidence="13">Cytochrome c biogenesis factor</fullName>
    </submittedName>
</protein>
<dbReference type="InterPro" id="IPR002541">
    <property type="entry name" value="Cyt_c_assembly"/>
</dbReference>
<dbReference type="PANTHER" id="PTHR43653:SF1">
    <property type="entry name" value="CYTOCHROME C-TYPE BIOGENESIS PROTEIN CCMF"/>
    <property type="match status" value="1"/>
</dbReference>
<dbReference type="InterPro" id="IPR032523">
    <property type="entry name" value="CcmF_C"/>
</dbReference>
<evidence type="ECO:0000256" key="5">
    <source>
        <dbReference type="ARBA" id="ARBA00022692"/>
    </source>
</evidence>
<feature type="transmembrane region" description="Helical" evidence="10">
    <location>
        <begin position="96"/>
        <end position="114"/>
    </location>
</feature>
<feature type="transmembrane region" description="Helical" evidence="10">
    <location>
        <begin position="38"/>
        <end position="62"/>
    </location>
</feature>
<feature type="transmembrane region" description="Helical" evidence="10">
    <location>
        <begin position="420"/>
        <end position="442"/>
    </location>
</feature>
<organism evidence="13">
    <name type="scientific">uncultured bacterium HF0070_11A08</name>
    <dbReference type="NCBI Taxonomy" id="710812"/>
    <lineage>
        <taxon>Bacteria</taxon>
        <taxon>environmental samples</taxon>
    </lineage>
</organism>
<keyword evidence="6" id="KW-0201">Cytochrome c-type biogenesis</keyword>
<keyword evidence="8 10" id="KW-0472">Membrane</keyword>
<comment type="subcellular location">
    <subcellularLocation>
        <location evidence="1">Cell inner membrane</location>
        <topology evidence="1">Multi-pass membrane protein</topology>
    </subcellularLocation>
</comment>
<proteinExistence type="inferred from homology"/>
<evidence type="ECO:0000256" key="10">
    <source>
        <dbReference type="SAM" id="Phobius"/>
    </source>
</evidence>
<dbReference type="EMBL" id="GU474834">
    <property type="protein sequence ID" value="ADI16319.1"/>
    <property type="molecule type" value="Genomic_DNA"/>
</dbReference>
<keyword evidence="5 10" id="KW-0812">Transmembrane</keyword>
<feature type="transmembrane region" description="Helical" evidence="10">
    <location>
        <begin position="313"/>
        <end position="331"/>
    </location>
</feature>
<dbReference type="GO" id="GO:0015232">
    <property type="term" value="F:heme transmembrane transporter activity"/>
    <property type="evidence" value="ECO:0007669"/>
    <property type="project" value="InterPro"/>
</dbReference>
<evidence type="ECO:0000256" key="8">
    <source>
        <dbReference type="ARBA" id="ARBA00023136"/>
    </source>
</evidence>
<feature type="transmembrane region" description="Helical" evidence="10">
    <location>
        <begin position="393"/>
        <end position="413"/>
    </location>
</feature>
<feature type="transmembrane region" description="Helical" evidence="10">
    <location>
        <begin position="274"/>
        <end position="293"/>
    </location>
</feature>
<keyword evidence="7 10" id="KW-1133">Transmembrane helix</keyword>
<name>E0XPH8_9BACT</name>
<evidence type="ECO:0000313" key="13">
    <source>
        <dbReference type="EMBL" id="ADI16319.1"/>
    </source>
</evidence>
<dbReference type="NCBIfam" id="NF007691">
    <property type="entry name" value="PRK10369.1"/>
    <property type="match status" value="1"/>
</dbReference>
<evidence type="ECO:0000256" key="4">
    <source>
        <dbReference type="ARBA" id="ARBA00022519"/>
    </source>
</evidence>
<feature type="transmembrane region" description="Helical" evidence="10">
    <location>
        <begin position="491"/>
        <end position="514"/>
    </location>
</feature>
<evidence type="ECO:0000256" key="2">
    <source>
        <dbReference type="ARBA" id="ARBA00009186"/>
    </source>
</evidence>
<dbReference type="PRINTS" id="PR01410">
    <property type="entry name" value="CCBIOGENESIS"/>
</dbReference>
<feature type="transmembrane region" description="Helical" evidence="10">
    <location>
        <begin position="448"/>
        <end position="470"/>
    </location>
</feature>
<dbReference type="Pfam" id="PF01578">
    <property type="entry name" value="Cytochrom_C_asm"/>
    <property type="match status" value="1"/>
</dbReference>
<dbReference type="GO" id="GO:0020037">
    <property type="term" value="F:heme binding"/>
    <property type="evidence" value="ECO:0007669"/>
    <property type="project" value="InterPro"/>
</dbReference>
<keyword evidence="4" id="KW-0997">Cell inner membrane</keyword>
<evidence type="ECO:0000256" key="3">
    <source>
        <dbReference type="ARBA" id="ARBA00022475"/>
    </source>
</evidence>
<feature type="transmembrane region" description="Helical" evidence="10">
    <location>
        <begin position="126"/>
        <end position="148"/>
    </location>
</feature>
<evidence type="ECO:0000256" key="6">
    <source>
        <dbReference type="ARBA" id="ARBA00022748"/>
    </source>
</evidence>
<dbReference type="GO" id="GO:0017004">
    <property type="term" value="P:cytochrome complex assembly"/>
    <property type="evidence" value="ECO:0007669"/>
    <property type="project" value="UniProtKB-KW"/>
</dbReference>
<feature type="transmembrane region" description="Helical" evidence="10">
    <location>
        <begin position="207"/>
        <end position="229"/>
    </location>
</feature>